<keyword evidence="13" id="KW-1185">Reference proteome</keyword>
<feature type="transmembrane region" description="Helical" evidence="9">
    <location>
        <begin position="34"/>
        <end position="51"/>
    </location>
</feature>
<keyword evidence="5 9" id="KW-0812">Transmembrane</keyword>
<gene>
    <name evidence="12" type="ORF">SAMN04488075_0745</name>
</gene>
<comment type="subcellular location">
    <subcellularLocation>
        <location evidence="1 9">Cell inner membrane</location>
        <topology evidence="1 9">Multi-pass membrane protein</topology>
    </subcellularLocation>
</comment>
<evidence type="ECO:0000256" key="5">
    <source>
        <dbReference type="ARBA" id="ARBA00022692"/>
    </source>
</evidence>
<evidence type="ECO:0000256" key="4">
    <source>
        <dbReference type="ARBA" id="ARBA00022519"/>
    </source>
</evidence>
<dbReference type="STRING" id="65735.SAMN04488075_0745"/>
<keyword evidence="6 9" id="KW-1133">Transmembrane helix</keyword>
<dbReference type="InterPro" id="IPR007387">
    <property type="entry name" value="TRAP_DctQ"/>
</dbReference>
<dbReference type="Proteomes" id="UP000199125">
    <property type="component" value="Unassembled WGS sequence"/>
</dbReference>
<evidence type="ECO:0000256" key="3">
    <source>
        <dbReference type="ARBA" id="ARBA00022475"/>
    </source>
</evidence>
<name>A0A1H6K8U4_9RHOB</name>
<evidence type="ECO:0000256" key="9">
    <source>
        <dbReference type="RuleBase" id="RU369079"/>
    </source>
</evidence>
<dbReference type="AlphaFoldDB" id="A0A1H6K8U4"/>
<dbReference type="GO" id="GO:0005886">
    <property type="term" value="C:plasma membrane"/>
    <property type="evidence" value="ECO:0007669"/>
    <property type="project" value="UniProtKB-SubCell"/>
</dbReference>
<dbReference type="InterPro" id="IPR055348">
    <property type="entry name" value="DctQ"/>
</dbReference>
<evidence type="ECO:0000256" key="7">
    <source>
        <dbReference type="ARBA" id="ARBA00023136"/>
    </source>
</evidence>
<feature type="transmembrane region" description="Helical" evidence="9">
    <location>
        <begin position="109"/>
        <end position="130"/>
    </location>
</feature>
<evidence type="ECO:0000256" key="1">
    <source>
        <dbReference type="ARBA" id="ARBA00004429"/>
    </source>
</evidence>
<proteinExistence type="inferred from homology"/>
<protein>
    <recommendedName>
        <fullName evidence="9">TRAP transporter small permease protein</fullName>
    </recommendedName>
</protein>
<comment type="subunit">
    <text evidence="9">The complex comprises the extracytoplasmic solute receptor protein and the two transmembrane proteins.</text>
</comment>
<dbReference type="GO" id="GO:0022857">
    <property type="term" value="F:transmembrane transporter activity"/>
    <property type="evidence" value="ECO:0007669"/>
    <property type="project" value="UniProtKB-UniRule"/>
</dbReference>
<evidence type="ECO:0000256" key="2">
    <source>
        <dbReference type="ARBA" id="ARBA00022448"/>
    </source>
</evidence>
<dbReference type="RefSeq" id="WP_218139064.1">
    <property type="nucleotide sequence ID" value="NZ_FNXG01000001.1"/>
</dbReference>
<feature type="transmembrane region" description="Helical" evidence="9">
    <location>
        <begin position="150"/>
        <end position="170"/>
    </location>
</feature>
<dbReference type="GO" id="GO:0015740">
    <property type="term" value="P:C4-dicarboxylate transport"/>
    <property type="evidence" value="ECO:0007669"/>
    <property type="project" value="TreeGrafter"/>
</dbReference>
<feature type="region of interest" description="Disordered" evidence="10">
    <location>
        <begin position="1"/>
        <end position="20"/>
    </location>
</feature>
<accession>A0A1H6K8U4</accession>
<sequence>MVSPSDPTGTGPQGPVHDAGPPRPGLWALVERRLLLNLATGLALMATGIMLMESISRSTLSHSYFWAEESVRYLMIWAFFLTLGAAGRAGHMIRTEMLVERLSPRLRQAANIATTALGVLFSGVLLYASIPQVLRYRSMGMLTESNLDLPMWLLFLAMPLGAVLMGGYYLGALRDALSGRDPYQVADADPELLSDMKGPLL</sequence>
<comment type="similarity">
    <text evidence="8 9">Belongs to the TRAP transporter small permease family.</text>
</comment>
<feature type="transmembrane region" description="Helical" evidence="9">
    <location>
        <begin position="71"/>
        <end position="89"/>
    </location>
</feature>
<evidence type="ECO:0000313" key="12">
    <source>
        <dbReference type="EMBL" id="SEH67920.1"/>
    </source>
</evidence>
<keyword evidence="3" id="KW-1003">Cell membrane</keyword>
<evidence type="ECO:0000313" key="13">
    <source>
        <dbReference type="Proteomes" id="UP000199125"/>
    </source>
</evidence>
<feature type="compositionally biased region" description="Polar residues" evidence="10">
    <location>
        <begin position="1"/>
        <end position="10"/>
    </location>
</feature>
<dbReference type="Pfam" id="PF04290">
    <property type="entry name" value="DctQ"/>
    <property type="match status" value="1"/>
</dbReference>
<dbReference type="PANTHER" id="PTHR35011:SF2">
    <property type="entry name" value="2,3-DIKETO-L-GULONATE TRAP TRANSPORTER SMALL PERMEASE PROTEIN YIAM"/>
    <property type="match status" value="1"/>
</dbReference>
<dbReference type="EMBL" id="FNXG01000001">
    <property type="protein sequence ID" value="SEH67920.1"/>
    <property type="molecule type" value="Genomic_DNA"/>
</dbReference>
<keyword evidence="7 9" id="KW-0472">Membrane</keyword>
<evidence type="ECO:0000256" key="10">
    <source>
        <dbReference type="SAM" id="MobiDB-lite"/>
    </source>
</evidence>
<feature type="domain" description="Tripartite ATP-independent periplasmic transporters DctQ component" evidence="11">
    <location>
        <begin position="47"/>
        <end position="177"/>
    </location>
</feature>
<evidence type="ECO:0000256" key="8">
    <source>
        <dbReference type="ARBA" id="ARBA00038436"/>
    </source>
</evidence>
<comment type="function">
    <text evidence="9">Part of the tripartite ATP-independent periplasmic (TRAP) transport system.</text>
</comment>
<evidence type="ECO:0000256" key="6">
    <source>
        <dbReference type="ARBA" id="ARBA00022989"/>
    </source>
</evidence>
<organism evidence="12 13">
    <name type="scientific">Paracoccus alkenifer</name>
    <dbReference type="NCBI Taxonomy" id="65735"/>
    <lineage>
        <taxon>Bacteria</taxon>
        <taxon>Pseudomonadati</taxon>
        <taxon>Pseudomonadota</taxon>
        <taxon>Alphaproteobacteria</taxon>
        <taxon>Rhodobacterales</taxon>
        <taxon>Paracoccaceae</taxon>
        <taxon>Paracoccus</taxon>
    </lineage>
</organism>
<keyword evidence="2 9" id="KW-0813">Transport</keyword>
<evidence type="ECO:0000259" key="11">
    <source>
        <dbReference type="Pfam" id="PF04290"/>
    </source>
</evidence>
<dbReference type="PANTHER" id="PTHR35011">
    <property type="entry name" value="2,3-DIKETO-L-GULONATE TRAP TRANSPORTER SMALL PERMEASE PROTEIN YIAM"/>
    <property type="match status" value="1"/>
</dbReference>
<reference evidence="13" key="1">
    <citation type="submission" date="2016-10" db="EMBL/GenBank/DDBJ databases">
        <authorList>
            <person name="Varghese N."/>
            <person name="Submissions S."/>
        </authorList>
    </citation>
    <scope>NUCLEOTIDE SEQUENCE [LARGE SCALE GENOMIC DNA]</scope>
    <source>
        <strain evidence="13">DSM 11593</strain>
    </source>
</reference>
<keyword evidence="4 9" id="KW-0997">Cell inner membrane</keyword>